<dbReference type="EMBL" id="VIWO01000003">
    <property type="protein sequence ID" value="TWF41748.1"/>
    <property type="molecule type" value="Genomic_DNA"/>
</dbReference>
<protein>
    <submittedName>
        <fullName evidence="2">F5/8 type C domain-containing protein</fullName>
    </submittedName>
</protein>
<proteinExistence type="predicted"/>
<feature type="domain" description="F5/8 type C" evidence="1">
    <location>
        <begin position="362"/>
        <end position="507"/>
    </location>
</feature>
<dbReference type="InterPro" id="IPR008979">
    <property type="entry name" value="Galactose-bd-like_sf"/>
</dbReference>
<reference evidence="2 3" key="1">
    <citation type="submission" date="2019-06" db="EMBL/GenBank/DDBJ databases">
        <title>Sorghum-associated microbial communities from plants grown in Nebraska, USA.</title>
        <authorList>
            <person name="Schachtman D."/>
        </authorList>
    </citation>
    <scope>NUCLEOTIDE SEQUENCE [LARGE SCALE GENOMIC DNA]</scope>
    <source>
        <strain evidence="2 3">1209</strain>
    </source>
</reference>
<gene>
    <name evidence="2" type="ORF">FHW36_103552</name>
</gene>
<dbReference type="AlphaFoldDB" id="A0A561PUK2"/>
<evidence type="ECO:0000313" key="2">
    <source>
        <dbReference type="EMBL" id="TWF41748.1"/>
    </source>
</evidence>
<evidence type="ECO:0000259" key="1">
    <source>
        <dbReference type="PROSITE" id="PS50022"/>
    </source>
</evidence>
<dbReference type="InterPro" id="IPR000421">
    <property type="entry name" value="FA58C"/>
</dbReference>
<keyword evidence="3" id="KW-1185">Reference proteome</keyword>
<evidence type="ECO:0000313" key="3">
    <source>
        <dbReference type="Proteomes" id="UP000320811"/>
    </source>
</evidence>
<dbReference type="Gene3D" id="2.60.120.260">
    <property type="entry name" value="Galactose-binding domain-like"/>
    <property type="match status" value="1"/>
</dbReference>
<dbReference type="SUPFAM" id="SSF49785">
    <property type="entry name" value="Galactose-binding domain-like"/>
    <property type="match status" value="1"/>
</dbReference>
<dbReference type="PROSITE" id="PS50022">
    <property type="entry name" value="FA58C_3"/>
    <property type="match status" value="1"/>
</dbReference>
<dbReference type="OrthoDB" id="3965347at2"/>
<name>A0A561PUK2_9BACT</name>
<comment type="caution">
    <text evidence="2">The sequence shown here is derived from an EMBL/GenBank/DDBJ whole genome shotgun (WGS) entry which is preliminary data.</text>
</comment>
<dbReference type="Pfam" id="PF00754">
    <property type="entry name" value="F5_F8_type_C"/>
    <property type="match status" value="1"/>
</dbReference>
<dbReference type="SUPFAM" id="SSF55486">
    <property type="entry name" value="Metalloproteases ('zincins'), catalytic domain"/>
    <property type="match status" value="1"/>
</dbReference>
<organism evidence="2 3">
    <name type="scientific">Chitinophaga polysaccharea</name>
    <dbReference type="NCBI Taxonomy" id="1293035"/>
    <lineage>
        <taxon>Bacteria</taxon>
        <taxon>Pseudomonadati</taxon>
        <taxon>Bacteroidota</taxon>
        <taxon>Chitinophagia</taxon>
        <taxon>Chitinophagales</taxon>
        <taxon>Chitinophagaceae</taxon>
        <taxon>Chitinophaga</taxon>
    </lineage>
</organism>
<accession>A0A561PUK2</accession>
<dbReference type="Proteomes" id="UP000320811">
    <property type="component" value="Unassembled WGS sequence"/>
</dbReference>
<sequence length="508" mass="56427">MHMSKVNLWMYIFLTGLALPFMYCAKHSGTSTAGDKPAVEVNKSTYKLNVVYFVPQGQDTLLHYRERMTDMLFFFRDFYGGEMKRNGFGNKTFGLQTNASGKQVIFSVVRGAHPASSYKYDGGAGPMMEEINAYFTQHADEKRSEHYLVITPVPDVSHADVPFYGIGNWAFILDHDKLDIRQYGVGIDWVAGSAHELGHGLGLPHDKEKRSDAATLGTSLMSWNDFTKGTILTKAACAILNNCELFNNATVAGYQQSFKIYAKKVHISYANGNMVITGRFFAAQPVNGINVYQDPDANTDSYDTPSWSAAPIGTDSFSISTPINELWDLTGSYSLRVDVLGNNGYRQTIVSYHYSFINQEPVLDPAIGSQPEIPKTGWVIADVDSEENGYPATNALDNDPSTYWHTQYSGAEPTHPHQLTIDMGTSHQLKGLTFRDRQGVWPGIKEMTVYTKTATGSWTSQGVFTLRKSDMDQFISFTAPVDARYFRIVTTSSYDDGKSCSLAEIGAY</sequence>